<comment type="caution">
    <text evidence="1">The sequence shown here is derived from an EMBL/GenBank/DDBJ whole genome shotgun (WGS) entry which is preliminary data.</text>
</comment>
<reference evidence="1" key="1">
    <citation type="submission" date="2022-01" db="EMBL/GenBank/DDBJ databases">
        <title>Pseudomonas sp. nov. isolated from Antarctic regolith.</title>
        <authorList>
            <person name="Novakova D."/>
            <person name="Sedlar K."/>
        </authorList>
    </citation>
    <scope>NUCLEOTIDE SEQUENCE</scope>
    <source>
        <strain evidence="1">P2647</strain>
    </source>
</reference>
<gene>
    <name evidence="1" type="ORF">L4G47_15520</name>
</gene>
<dbReference type="RefSeq" id="WP_237253084.1">
    <property type="nucleotide sequence ID" value="NZ_JAKJXE010000009.1"/>
</dbReference>
<dbReference type="Proteomes" id="UP001162905">
    <property type="component" value="Unassembled WGS sequence"/>
</dbReference>
<dbReference type="EMBL" id="JAKJXH010000015">
    <property type="protein sequence ID" value="MCF7543616.1"/>
    <property type="molecule type" value="Genomic_DNA"/>
</dbReference>
<organism evidence="1 2">
    <name type="scientific">Pseudomonas petrae</name>
    <dbReference type="NCBI Taxonomy" id="2912190"/>
    <lineage>
        <taxon>Bacteria</taxon>
        <taxon>Pseudomonadati</taxon>
        <taxon>Pseudomonadota</taxon>
        <taxon>Gammaproteobacteria</taxon>
        <taxon>Pseudomonadales</taxon>
        <taxon>Pseudomonadaceae</taxon>
        <taxon>Pseudomonas</taxon>
    </lineage>
</organism>
<keyword evidence="2" id="KW-1185">Reference proteome</keyword>
<evidence type="ECO:0000313" key="1">
    <source>
        <dbReference type="EMBL" id="MCF7543616.1"/>
    </source>
</evidence>
<accession>A0ABS9I8R8</accession>
<sequence>MVSAKGIKKQGGTMSFFTEDEEKSLTIKKMILHVVGSKSFEAMPERDLEEQSFFTGKILETAASPVFMFKDFSSSRRELEAIARGDNLFEAGAQGLARSFNAAHVSGSADGVLCMFELEVDDPAIVIFSLIKYDYKFALEQDDENPQKSLRRILTALVDDKKAIQKTALVRVINGVACQTVSATDRTKQGPDIADYFADFLSVTRAISNRELSEVSRKLLRSILQACKKELPDEDVPKAIKRAQGVLGRRLKIDENAIVEAVLVAAGAPDDVKAATRLERETRKRVKSSKLHELTFKPDRNILRQPYMRKISTVEGVTITFPDKADSPNVRVVDLEAERKQIIVETNRVTEDSVVTPKPGVTS</sequence>
<name>A0ABS9I8R8_9PSED</name>
<proteinExistence type="predicted"/>
<protein>
    <submittedName>
        <fullName evidence="1">Nucleoid-associated protein</fullName>
    </submittedName>
</protein>
<evidence type="ECO:0000313" key="2">
    <source>
        <dbReference type="Proteomes" id="UP001162905"/>
    </source>
</evidence>